<sequence length="210" mass="23688">MKKYDFLKVNIKQFDKGTINLEAVKKFLADNKDDEGVKAYLGELSAVSADKVKGFLESEEGKKLMQPRLDSHFTKGLETWKQNNLEKLIEEEVNKRNPSKTPEQLELEKLRKEIEDEKKARNRESLVNKALKVAKEKSLPDGIIDFFIAEDEENTLTNLSKLEEEYSKAVQAAVETKFKENGRNIDHGQGNSGGGSIDIGSLASEVSIRN</sequence>
<reference evidence="3" key="1">
    <citation type="submission" date="2013-03" db="EMBL/GenBank/DDBJ databases">
        <title>Draft genome sequence of Bacillus firmus DS1.</title>
        <authorList>
            <person name="Peng D."/>
            <person name="Zhu L."/>
            <person name="Sun M."/>
        </authorList>
    </citation>
    <scope>NUCLEOTIDE SEQUENCE [LARGE SCALE GENOMIC DNA]</scope>
    <source>
        <strain evidence="3">DS1</strain>
    </source>
</reference>
<dbReference type="AlphaFoldDB" id="W7LKT5"/>
<dbReference type="InterPro" id="IPR025580">
    <property type="entry name" value="Gp46"/>
</dbReference>
<name>W7LKT5_CYTFI</name>
<evidence type="ECO:0000313" key="3">
    <source>
        <dbReference type="Proteomes" id="UP000019270"/>
    </source>
</evidence>
<evidence type="ECO:0000313" key="2">
    <source>
        <dbReference type="EMBL" id="EWG12739.1"/>
    </source>
</evidence>
<proteinExistence type="predicted"/>
<evidence type="ECO:0008006" key="4">
    <source>
        <dbReference type="Google" id="ProtNLM"/>
    </source>
</evidence>
<feature type="region of interest" description="Disordered" evidence="1">
    <location>
        <begin position="180"/>
        <end position="210"/>
    </location>
</feature>
<accession>W7LKT5</accession>
<dbReference type="PATRIC" id="fig|1307436.3.peg.937"/>
<comment type="caution">
    <text evidence="2">The sequence shown here is derived from an EMBL/GenBank/DDBJ whole genome shotgun (WGS) entry which is preliminary data.</text>
</comment>
<organism evidence="2 3">
    <name type="scientific">Cytobacillus firmus DS1</name>
    <dbReference type="NCBI Taxonomy" id="1307436"/>
    <lineage>
        <taxon>Bacteria</taxon>
        <taxon>Bacillati</taxon>
        <taxon>Bacillota</taxon>
        <taxon>Bacilli</taxon>
        <taxon>Bacillales</taxon>
        <taxon>Bacillaceae</taxon>
        <taxon>Cytobacillus</taxon>
    </lineage>
</organism>
<protein>
    <recommendedName>
        <fullName evidence="4">DUF4355 domain-containing protein</fullName>
    </recommendedName>
</protein>
<evidence type="ECO:0000256" key="1">
    <source>
        <dbReference type="SAM" id="MobiDB-lite"/>
    </source>
</evidence>
<dbReference type="Pfam" id="PF14265">
    <property type="entry name" value="DUF4355"/>
    <property type="match status" value="1"/>
</dbReference>
<dbReference type="eggNOG" id="ENOG502ZX7B">
    <property type="taxonomic scope" value="Bacteria"/>
</dbReference>
<dbReference type="OrthoDB" id="1901795at2"/>
<gene>
    <name evidence="2" type="ORF">PBF_04350</name>
</gene>
<reference evidence="2 3" key="2">
    <citation type="journal article" date="2016" name="Sci. Rep.">
        <title>A novel serine protease, Sep1, from Bacillus firmus DS-1 has nematicidal activity and degrades multiple intestinal-associated nematode proteins.</title>
        <authorList>
            <person name="Geng C."/>
            <person name="Nie X."/>
            <person name="Tang Z."/>
            <person name="Zhang Y."/>
            <person name="Lin J."/>
            <person name="Sun M."/>
            <person name="Peng D."/>
        </authorList>
    </citation>
    <scope>NUCLEOTIDE SEQUENCE [LARGE SCALE GENOMIC DNA]</scope>
    <source>
        <strain evidence="2 3">DS1</strain>
    </source>
</reference>
<dbReference type="Proteomes" id="UP000019270">
    <property type="component" value="Unassembled WGS sequence"/>
</dbReference>
<dbReference type="EMBL" id="APVL01000002">
    <property type="protein sequence ID" value="EWG12739.1"/>
    <property type="molecule type" value="Genomic_DNA"/>
</dbReference>
<dbReference type="RefSeq" id="WP_081757224.1">
    <property type="nucleotide sequence ID" value="NZ_APVL01000002.1"/>
</dbReference>